<dbReference type="PANTHER" id="PTHR12154">
    <property type="entry name" value="GLYCOSYL TRANSFERASE-RELATED"/>
    <property type="match status" value="1"/>
</dbReference>
<keyword evidence="9 11" id="KW-0472">Membrane</keyword>
<sequence length="263" mass="28984">MAPLQLFNLVVPAAIAAILGLLVIAVSLAYSQNAPIPKVRRRGTPVHLLVVLGSGGHTAEMFYMLDRIPGDLNFYTYRTYVVSSGDDLSADKAVEFEARNAKKLGKPEDPGSYSIVTIPRARRVHQSYLTAPFSTISCFYACILVLCGRFPGQPKLPAEYPSSHPDLIVTNGPAISVCMICAAKLLRFFIFVFRWVTARGTQPTVSRLRTMFVESWARVNTLSTSGVLLLPLADSFLVQWPALAGRRAWWGMKKTEHAGWVVV</sequence>
<dbReference type="InterPro" id="IPR013969">
    <property type="entry name" value="Oligosacch_biosynth_Alg14"/>
</dbReference>
<evidence type="ECO:0000256" key="8">
    <source>
        <dbReference type="ARBA" id="ARBA00022989"/>
    </source>
</evidence>
<evidence type="ECO:0000256" key="10">
    <source>
        <dbReference type="ARBA" id="ARBA00032062"/>
    </source>
</evidence>
<keyword evidence="8 11" id="KW-1133">Transmembrane helix</keyword>
<comment type="similarity">
    <text evidence="3 11">Belongs to the ALG14 family.</text>
</comment>
<feature type="transmembrane region" description="Helical" evidence="11">
    <location>
        <begin position="172"/>
        <end position="193"/>
    </location>
</feature>
<dbReference type="EMBL" id="JAPQKO010000003">
    <property type="protein sequence ID" value="KAJ5172224.1"/>
    <property type="molecule type" value="Genomic_DNA"/>
</dbReference>
<comment type="caution">
    <text evidence="11">Lacks conserved residue(s) required for the propagation of feature annotation.</text>
</comment>
<dbReference type="GO" id="GO:0004577">
    <property type="term" value="F:N-acetylglucosaminyldiphosphodolichol N-acetylglucosaminyltransferase activity"/>
    <property type="evidence" value="ECO:0007669"/>
    <property type="project" value="TreeGrafter"/>
</dbReference>
<dbReference type="GO" id="GO:0043541">
    <property type="term" value="C:UDP-N-acetylglucosamine transferase complex"/>
    <property type="evidence" value="ECO:0007669"/>
    <property type="project" value="TreeGrafter"/>
</dbReference>
<dbReference type="GO" id="GO:0006488">
    <property type="term" value="P:dolichol-linked oligosaccharide biosynthetic process"/>
    <property type="evidence" value="ECO:0007669"/>
    <property type="project" value="InterPro"/>
</dbReference>
<keyword evidence="7 11" id="KW-0256">Endoplasmic reticulum</keyword>
<comment type="subcellular location">
    <subcellularLocation>
        <location evidence="1 11">Endoplasmic reticulum membrane</location>
        <topology evidence="1 11">Single-pass membrane protein</topology>
    </subcellularLocation>
    <subcellularLocation>
        <location evidence="2">Nucleus membrane</location>
        <topology evidence="2">Single-pass membrane protein</topology>
    </subcellularLocation>
</comment>
<evidence type="ECO:0000256" key="3">
    <source>
        <dbReference type="ARBA" id="ARBA00009731"/>
    </source>
</evidence>
<evidence type="ECO:0000256" key="5">
    <source>
        <dbReference type="ARBA" id="ARBA00017467"/>
    </source>
</evidence>
<proteinExistence type="inferred from homology"/>
<comment type="subunit">
    <text evidence="4 11">Heterodimer with ALG13 to form a functional enzyme.</text>
</comment>
<comment type="function">
    <text evidence="11">Involved in protein N-glycosylation. Essential for the second step of the dolichol-linked oligosaccharide pathway. Anchors the catalytic subunit ALG13 to the ER.</text>
</comment>
<dbReference type="Gene3D" id="3.40.50.2000">
    <property type="entry name" value="Glycogen Phosphorylase B"/>
    <property type="match status" value="1"/>
</dbReference>
<dbReference type="Pfam" id="PF08660">
    <property type="entry name" value="Alg14"/>
    <property type="match status" value="1"/>
</dbReference>
<dbReference type="Proteomes" id="UP001146351">
    <property type="component" value="Unassembled WGS sequence"/>
</dbReference>
<organism evidence="12 13">
    <name type="scientific">Penicillium capsulatum</name>
    <dbReference type="NCBI Taxonomy" id="69766"/>
    <lineage>
        <taxon>Eukaryota</taxon>
        <taxon>Fungi</taxon>
        <taxon>Dikarya</taxon>
        <taxon>Ascomycota</taxon>
        <taxon>Pezizomycotina</taxon>
        <taxon>Eurotiomycetes</taxon>
        <taxon>Eurotiomycetidae</taxon>
        <taxon>Eurotiales</taxon>
        <taxon>Aspergillaceae</taxon>
        <taxon>Penicillium</taxon>
    </lineage>
</organism>
<evidence type="ECO:0000256" key="2">
    <source>
        <dbReference type="ARBA" id="ARBA00004590"/>
    </source>
</evidence>
<comment type="caution">
    <text evidence="12">The sequence shown here is derived from an EMBL/GenBank/DDBJ whole genome shotgun (WGS) entry which is preliminary data.</text>
</comment>
<feature type="transmembrane region" description="Helical" evidence="11">
    <location>
        <begin position="128"/>
        <end position="152"/>
    </location>
</feature>
<reference evidence="12" key="2">
    <citation type="journal article" date="2023" name="IMA Fungus">
        <title>Comparative genomic study of the Penicillium genus elucidates a diverse pangenome and 15 lateral gene transfer events.</title>
        <authorList>
            <person name="Petersen C."/>
            <person name="Sorensen T."/>
            <person name="Nielsen M.R."/>
            <person name="Sondergaard T.E."/>
            <person name="Sorensen J.L."/>
            <person name="Fitzpatrick D.A."/>
            <person name="Frisvad J.C."/>
            <person name="Nielsen K.L."/>
        </authorList>
    </citation>
    <scope>NUCLEOTIDE SEQUENCE</scope>
    <source>
        <strain evidence="12">IBT 21917</strain>
    </source>
</reference>
<evidence type="ECO:0000256" key="4">
    <source>
        <dbReference type="ARBA" id="ARBA00011335"/>
    </source>
</evidence>
<evidence type="ECO:0000313" key="12">
    <source>
        <dbReference type="EMBL" id="KAJ5172224.1"/>
    </source>
</evidence>
<accession>A0A9W9LQD9</accession>
<keyword evidence="6 11" id="KW-0812">Transmembrane</keyword>
<evidence type="ECO:0000313" key="13">
    <source>
        <dbReference type="Proteomes" id="UP001146351"/>
    </source>
</evidence>
<keyword evidence="12" id="KW-0808">Transferase</keyword>
<dbReference type="OrthoDB" id="37659at2759"/>
<dbReference type="GO" id="GO:0031965">
    <property type="term" value="C:nuclear membrane"/>
    <property type="evidence" value="ECO:0007669"/>
    <property type="project" value="UniProtKB-SubCell"/>
</dbReference>
<protein>
    <recommendedName>
        <fullName evidence="5 11">UDP-N-acetylglucosamine transferase subunit ALG14</fullName>
    </recommendedName>
    <alternativeName>
        <fullName evidence="10 11">Asparagine-linked glycosylation protein 14</fullName>
    </alternativeName>
</protein>
<evidence type="ECO:0000256" key="9">
    <source>
        <dbReference type="ARBA" id="ARBA00023136"/>
    </source>
</evidence>
<evidence type="ECO:0000256" key="7">
    <source>
        <dbReference type="ARBA" id="ARBA00022824"/>
    </source>
</evidence>
<reference evidence="12" key="1">
    <citation type="submission" date="2022-11" db="EMBL/GenBank/DDBJ databases">
        <authorList>
            <person name="Petersen C."/>
        </authorList>
    </citation>
    <scope>NUCLEOTIDE SEQUENCE</scope>
    <source>
        <strain evidence="12">IBT 21917</strain>
    </source>
</reference>
<keyword evidence="13" id="KW-1185">Reference proteome</keyword>
<evidence type="ECO:0000256" key="1">
    <source>
        <dbReference type="ARBA" id="ARBA00004389"/>
    </source>
</evidence>
<evidence type="ECO:0000256" key="11">
    <source>
        <dbReference type="RuleBase" id="RU362127"/>
    </source>
</evidence>
<dbReference type="PANTHER" id="PTHR12154:SF4">
    <property type="entry name" value="UDP-N-ACETYLGLUCOSAMINE TRANSFERASE SUBUNIT ALG14 HOMOLOG"/>
    <property type="match status" value="1"/>
</dbReference>
<name>A0A9W9LQD9_9EURO</name>
<dbReference type="AlphaFoldDB" id="A0A9W9LQD9"/>
<gene>
    <name evidence="11" type="primary">ALG14</name>
    <name evidence="12" type="ORF">N7492_004817</name>
</gene>
<feature type="transmembrane region" description="Helical" evidence="11">
    <location>
        <begin position="6"/>
        <end position="31"/>
    </location>
</feature>
<evidence type="ECO:0000256" key="6">
    <source>
        <dbReference type="ARBA" id="ARBA00022692"/>
    </source>
</evidence>